<dbReference type="InterPro" id="IPR027417">
    <property type="entry name" value="P-loop_NTPase"/>
</dbReference>
<sequence length="244" mass="28406">MIIKILNRLLTDKFYKKSGSVLFTVKLPYLKMSQKNILIIGICGVTCGGKTTLATELNHILPSSKIFSQDDYYLDVSDCRHTFIPELNHINFDVLTSLDMERMHQDILKFISNNNLKPVGTKKKINLINGTGIKDLRKYVHDRVKKSELNVLIIEGFSILNYKPLLNLFNLKYYFTLSLEECKKRRDTRVYEPPDCPGYFEKCAWPEHLKQLDEVKMTITDVTYFTEHSRDIVEQILVDIVNYS</sequence>
<gene>
    <name evidence="1" type="ORF">NQ317_009237</name>
</gene>
<evidence type="ECO:0000313" key="2">
    <source>
        <dbReference type="Proteomes" id="UP001162164"/>
    </source>
</evidence>
<evidence type="ECO:0008006" key="3">
    <source>
        <dbReference type="Google" id="ProtNLM"/>
    </source>
</evidence>
<name>A0ABQ9J3V9_9CUCU</name>
<protein>
    <recommendedName>
        <fullName evidence="3">Phosphoribulokinase/uridine kinase domain-containing protein</fullName>
    </recommendedName>
</protein>
<dbReference type="SUPFAM" id="SSF52540">
    <property type="entry name" value="P-loop containing nucleoside triphosphate hydrolases"/>
    <property type="match status" value="1"/>
</dbReference>
<evidence type="ECO:0000313" key="1">
    <source>
        <dbReference type="EMBL" id="KAJ8972784.1"/>
    </source>
</evidence>
<dbReference type="Proteomes" id="UP001162164">
    <property type="component" value="Unassembled WGS sequence"/>
</dbReference>
<dbReference type="PANTHER" id="PTHR10285">
    <property type="entry name" value="URIDINE KINASE"/>
    <property type="match status" value="1"/>
</dbReference>
<keyword evidence="2" id="KW-1185">Reference proteome</keyword>
<comment type="caution">
    <text evidence="1">The sequence shown here is derived from an EMBL/GenBank/DDBJ whole genome shotgun (WGS) entry which is preliminary data.</text>
</comment>
<accession>A0ABQ9J3V9</accession>
<dbReference type="Gene3D" id="3.40.50.300">
    <property type="entry name" value="P-loop containing nucleotide triphosphate hydrolases"/>
    <property type="match status" value="1"/>
</dbReference>
<reference evidence="1" key="1">
    <citation type="journal article" date="2023" name="Insect Mol. Biol.">
        <title>Genome sequencing provides insights into the evolution of gene families encoding plant cell wall-degrading enzymes in longhorned beetles.</title>
        <authorList>
            <person name="Shin N.R."/>
            <person name="Okamura Y."/>
            <person name="Kirsch R."/>
            <person name="Pauchet Y."/>
        </authorList>
    </citation>
    <scope>NUCLEOTIDE SEQUENCE</scope>
    <source>
        <strain evidence="1">MMC_N1</strain>
    </source>
</reference>
<dbReference type="EMBL" id="JAPWTJ010001301">
    <property type="protein sequence ID" value="KAJ8972784.1"/>
    <property type="molecule type" value="Genomic_DNA"/>
</dbReference>
<proteinExistence type="predicted"/>
<organism evidence="1 2">
    <name type="scientific">Molorchus minor</name>
    <dbReference type="NCBI Taxonomy" id="1323400"/>
    <lineage>
        <taxon>Eukaryota</taxon>
        <taxon>Metazoa</taxon>
        <taxon>Ecdysozoa</taxon>
        <taxon>Arthropoda</taxon>
        <taxon>Hexapoda</taxon>
        <taxon>Insecta</taxon>
        <taxon>Pterygota</taxon>
        <taxon>Neoptera</taxon>
        <taxon>Endopterygota</taxon>
        <taxon>Coleoptera</taxon>
        <taxon>Polyphaga</taxon>
        <taxon>Cucujiformia</taxon>
        <taxon>Chrysomeloidea</taxon>
        <taxon>Cerambycidae</taxon>
        <taxon>Lamiinae</taxon>
        <taxon>Monochamini</taxon>
        <taxon>Molorchus</taxon>
    </lineage>
</organism>